<organism evidence="2 3">
    <name type="scientific">Cyclotella atomus</name>
    <dbReference type="NCBI Taxonomy" id="382360"/>
    <lineage>
        <taxon>Eukaryota</taxon>
        <taxon>Sar</taxon>
        <taxon>Stramenopiles</taxon>
        <taxon>Ochrophyta</taxon>
        <taxon>Bacillariophyta</taxon>
        <taxon>Coscinodiscophyceae</taxon>
        <taxon>Thalassiosirophycidae</taxon>
        <taxon>Stephanodiscales</taxon>
        <taxon>Stephanodiscaceae</taxon>
        <taxon>Cyclotella</taxon>
    </lineage>
</organism>
<protein>
    <submittedName>
        <fullName evidence="2">Uncharacterized protein</fullName>
    </submittedName>
</protein>
<evidence type="ECO:0000313" key="2">
    <source>
        <dbReference type="EMBL" id="KAL3769900.1"/>
    </source>
</evidence>
<dbReference type="AlphaFoldDB" id="A0ABD3N1B7"/>
<accession>A0ABD3N1B7</accession>
<sequence>MFRSRSTRAALAIFLLLILWTNLRSIDLMTATFKQAAFADLITATSRNDGSLPRCEDLTQNPSSPFSNGAFLTSRTTQVVWKLRNDGSRELTLPHTCQLKRYTAQEAGKCLRNKHLLFIGDSLTRYQFLSLAYFLERKRWPPRYQTSGYTPCTQFDEGGQEACSKIDEPNVCCETDWELNGNGGWPAFMQALGGGVDGSLFHGRMEAQSIRVPISIERYEYISSEEDGRTKLSSLSEFFWPKYRPYHGWNLTGCAKTGSCRYSPESYIKNIERDHNSDWDWDYPNIAEAFTTGSQLHTELQDTNYAFYNRGLWGALQIDKAQIMMDALRNMTGGRSEANNRCFFRSTTGCQRTREWALTSMEYNDVRKTSYESGCEYFDIGHVTEEFGGLYGVDSEFKHVFWNDKHYVSLSVV</sequence>
<keyword evidence="3" id="KW-1185">Reference proteome</keyword>
<proteinExistence type="predicted"/>
<reference evidence="2 3" key="1">
    <citation type="submission" date="2024-10" db="EMBL/GenBank/DDBJ databases">
        <title>Updated reference genomes for cyclostephanoid diatoms.</title>
        <authorList>
            <person name="Roberts W.R."/>
            <person name="Alverson A.J."/>
        </authorList>
    </citation>
    <scope>NUCLEOTIDE SEQUENCE [LARGE SCALE GENOMIC DNA]</scope>
    <source>
        <strain evidence="2 3">AJA010-31</strain>
    </source>
</reference>
<evidence type="ECO:0000256" key="1">
    <source>
        <dbReference type="SAM" id="SignalP"/>
    </source>
</evidence>
<dbReference type="EMBL" id="JALLPJ020001323">
    <property type="protein sequence ID" value="KAL3769900.1"/>
    <property type="molecule type" value="Genomic_DNA"/>
</dbReference>
<evidence type="ECO:0000313" key="3">
    <source>
        <dbReference type="Proteomes" id="UP001530400"/>
    </source>
</evidence>
<feature type="signal peptide" evidence="1">
    <location>
        <begin position="1"/>
        <end position="25"/>
    </location>
</feature>
<keyword evidence="1" id="KW-0732">Signal</keyword>
<comment type="caution">
    <text evidence="2">The sequence shown here is derived from an EMBL/GenBank/DDBJ whole genome shotgun (WGS) entry which is preliminary data.</text>
</comment>
<name>A0ABD3N1B7_9STRA</name>
<gene>
    <name evidence="2" type="ORF">ACHAWO_008217</name>
</gene>
<dbReference type="Proteomes" id="UP001530400">
    <property type="component" value="Unassembled WGS sequence"/>
</dbReference>
<feature type="chain" id="PRO_5044895607" evidence="1">
    <location>
        <begin position="26"/>
        <end position="413"/>
    </location>
</feature>